<dbReference type="PANTHER" id="PTHR30290:SF10">
    <property type="entry name" value="PERIPLASMIC OLIGOPEPTIDE-BINDING PROTEIN-RELATED"/>
    <property type="match status" value="1"/>
</dbReference>
<accession>A0A369KND6</accession>
<feature type="domain" description="Solute-binding protein family 5" evidence="5">
    <location>
        <begin position="85"/>
        <end position="465"/>
    </location>
</feature>
<organism evidence="6 7">
    <name type="scientific">Spirobacillus cienkowskii</name>
    <dbReference type="NCBI Taxonomy" id="495820"/>
    <lineage>
        <taxon>Bacteria</taxon>
        <taxon>Pseudomonadati</taxon>
        <taxon>Bdellovibrionota</taxon>
        <taxon>Oligoflexia</taxon>
        <taxon>Silvanigrellales</taxon>
        <taxon>Spirobacillus</taxon>
    </lineage>
</organism>
<evidence type="ECO:0000256" key="4">
    <source>
        <dbReference type="ARBA" id="ARBA00022729"/>
    </source>
</evidence>
<dbReference type="Gene3D" id="3.90.76.10">
    <property type="entry name" value="Dipeptide-binding Protein, Domain 1"/>
    <property type="match status" value="1"/>
</dbReference>
<dbReference type="GO" id="GO:0043190">
    <property type="term" value="C:ATP-binding cassette (ABC) transporter complex"/>
    <property type="evidence" value="ECO:0007669"/>
    <property type="project" value="InterPro"/>
</dbReference>
<comment type="similarity">
    <text evidence="2">Belongs to the bacterial solute-binding protein 5 family.</text>
</comment>
<dbReference type="FunFam" id="3.90.76.10:FF:000001">
    <property type="entry name" value="Oligopeptide ABC transporter substrate-binding protein"/>
    <property type="match status" value="1"/>
</dbReference>
<proteinExistence type="inferred from homology"/>
<dbReference type="InterPro" id="IPR039424">
    <property type="entry name" value="SBP_5"/>
</dbReference>
<dbReference type="GO" id="GO:0015833">
    <property type="term" value="P:peptide transport"/>
    <property type="evidence" value="ECO:0007669"/>
    <property type="project" value="TreeGrafter"/>
</dbReference>
<dbReference type="CDD" id="cd08504">
    <property type="entry name" value="PBP2_OppA"/>
    <property type="match status" value="1"/>
</dbReference>
<dbReference type="EMBL" id="QOVW01000112">
    <property type="protein sequence ID" value="RDB35052.1"/>
    <property type="molecule type" value="Genomic_DNA"/>
</dbReference>
<dbReference type="FunFam" id="3.10.105.10:FF:000001">
    <property type="entry name" value="Oligopeptide ABC transporter, oligopeptide-binding protein"/>
    <property type="match status" value="1"/>
</dbReference>
<comment type="caution">
    <text evidence="6">The sequence shown here is derived from an EMBL/GenBank/DDBJ whole genome shotgun (WGS) entry which is preliminary data.</text>
</comment>
<dbReference type="Gene3D" id="3.40.190.10">
    <property type="entry name" value="Periplasmic binding protein-like II"/>
    <property type="match status" value="1"/>
</dbReference>
<dbReference type="Gene3D" id="3.10.105.10">
    <property type="entry name" value="Dipeptide-binding Protein, Domain 3"/>
    <property type="match status" value="1"/>
</dbReference>
<sequence>MFKNTLTQFIFIVIFSLIQFKISIQKSFAAEVPPGTKLSNQQILNVGIGSEISTLDPQKVQDVISYRLTYDLFEGLTTENEKGDIVPGIADKWEVSKNSLIYTFHIRNGAKFSDGSPITAEDVVFSFQRLVDPKTASPYSDIISMVKNAKQIATGLSPVSSLGVKAVTTSKVEISLNVPTVYFIKITALTNLAIVQKANVEKHGDQFTLPGNLVSSGAFVLKYWKIGDKLTTVRNKNYWNNDKTIIETVNYYPITDVNTELQMYQTGQIDFTYDIPSDKYDFLKKNYASQLYTSPILAIFYINLNNSIEPFKNNIKLRQALSMAIDRDVLVEKIIGRGEKSIYDIVPYGISNYKQNSYAWSKLSKEQLIAEAQKLYKEAGFSKDNPLEISYSYNTNHLFKKIAIAISSMWEKTLGVKVNLINQEWKVFLTERMEGRYVTSRDNWYADYNDASTFLDLFKSSNPQNSSRYKNFQFDELLKQASHETNETNRKKLLEKASALMLEDYPIIPLYTYVSTHLVKSYIGGYTGQNPLDNIYSRNFYIIENKNN</sequence>
<gene>
    <name evidence="6" type="ORF">DCC88_12135</name>
</gene>
<evidence type="ECO:0000256" key="2">
    <source>
        <dbReference type="ARBA" id="ARBA00005695"/>
    </source>
</evidence>
<dbReference type="AlphaFoldDB" id="A0A369KND6"/>
<evidence type="ECO:0000313" key="6">
    <source>
        <dbReference type="EMBL" id="RDB35052.1"/>
    </source>
</evidence>
<dbReference type="GO" id="GO:1904680">
    <property type="term" value="F:peptide transmembrane transporter activity"/>
    <property type="evidence" value="ECO:0007669"/>
    <property type="project" value="TreeGrafter"/>
</dbReference>
<keyword evidence="4" id="KW-0732">Signal</keyword>
<evidence type="ECO:0000259" key="5">
    <source>
        <dbReference type="Pfam" id="PF00496"/>
    </source>
</evidence>
<dbReference type="InterPro" id="IPR030678">
    <property type="entry name" value="Peptide/Ni-bd"/>
</dbReference>
<dbReference type="GO" id="GO:0030288">
    <property type="term" value="C:outer membrane-bounded periplasmic space"/>
    <property type="evidence" value="ECO:0007669"/>
    <property type="project" value="TreeGrafter"/>
</dbReference>
<comment type="subcellular location">
    <subcellularLocation>
        <location evidence="1">Cell envelope</location>
    </subcellularLocation>
</comment>
<evidence type="ECO:0000313" key="7">
    <source>
        <dbReference type="Proteomes" id="UP000253934"/>
    </source>
</evidence>
<dbReference type="PIRSF" id="PIRSF002741">
    <property type="entry name" value="MppA"/>
    <property type="match status" value="1"/>
</dbReference>
<keyword evidence="7" id="KW-1185">Reference proteome</keyword>
<name>A0A369KND6_9BACT</name>
<protein>
    <submittedName>
        <fullName evidence="6">Peptide ABC transporter substrate-binding protein</fullName>
    </submittedName>
</protein>
<evidence type="ECO:0000256" key="3">
    <source>
        <dbReference type="ARBA" id="ARBA00022448"/>
    </source>
</evidence>
<dbReference type="SUPFAM" id="SSF53850">
    <property type="entry name" value="Periplasmic binding protein-like II"/>
    <property type="match status" value="1"/>
</dbReference>
<dbReference type="PANTHER" id="PTHR30290">
    <property type="entry name" value="PERIPLASMIC BINDING COMPONENT OF ABC TRANSPORTER"/>
    <property type="match status" value="1"/>
</dbReference>
<dbReference type="InterPro" id="IPR000914">
    <property type="entry name" value="SBP_5_dom"/>
</dbReference>
<dbReference type="Proteomes" id="UP000253934">
    <property type="component" value="Unassembled WGS sequence"/>
</dbReference>
<dbReference type="Pfam" id="PF00496">
    <property type="entry name" value="SBP_bac_5"/>
    <property type="match status" value="1"/>
</dbReference>
<keyword evidence="3" id="KW-0813">Transport</keyword>
<evidence type="ECO:0000256" key="1">
    <source>
        <dbReference type="ARBA" id="ARBA00004196"/>
    </source>
</evidence>
<reference evidence="6" key="1">
    <citation type="submission" date="2018-04" db="EMBL/GenBank/DDBJ databases">
        <title>Draft genome sequence of the Candidatus Spirobacillus cienkowskii, a pathogen of freshwater Daphnia species, reconstructed from hemolymph metagenomic reads.</title>
        <authorList>
            <person name="Bresciani L."/>
            <person name="Lemos L.N."/>
            <person name="Wale N."/>
            <person name="Lin J.Y."/>
            <person name="Fernandes G.R."/>
            <person name="Duffy M.A."/>
            <person name="Rodrigues J.M."/>
        </authorList>
    </citation>
    <scope>NUCLEOTIDE SEQUENCE [LARGE SCALE GENOMIC DNA]</scope>
    <source>
        <strain evidence="6">Binning01</strain>
    </source>
</reference>